<dbReference type="OrthoDB" id="9114504at2"/>
<dbReference type="Proteomes" id="UP000199120">
    <property type="component" value="Unassembled WGS sequence"/>
</dbReference>
<organism evidence="1 2">
    <name type="scientific">Paraburkholderia caballeronis</name>
    <dbReference type="NCBI Taxonomy" id="416943"/>
    <lineage>
        <taxon>Bacteria</taxon>
        <taxon>Pseudomonadati</taxon>
        <taxon>Pseudomonadota</taxon>
        <taxon>Betaproteobacteria</taxon>
        <taxon>Burkholderiales</taxon>
        <taxon>Burkholderiaceae</taxon>
        <taxon>Paraburkholderia</taxon>
    </lineage>
</organism>
<accession>A0A1H7G9K5</accession>
<protein>
    <submittedName>
        <fullName evidence="1">Uncharacterized protein</fullName>
    </submittedName>
</protein>
<gene>
    <name evidence="1" type="ORF">SAMN05192542_101619</name>
</gene>
<proteinExistence type="predicted"/>
<reference evidence="2" key="1">
    <citation type="submission" date="2016-10" db="EMBL/GenBank/DDBJ databases">
        <authorList>
            <person name="Varghese N."/>
            <person name="Submissions S."/>
        </authorList>
    </citation>
    <scope>NUCLEOTIDE SEQUENCE [LARGE SCALE GENOMIC DNA]</scope>
    <source>
        <strain evidence="2">LMG 26416</strain>
    </source>
</reference>
<dbReference type="AlphaFoldDB" id="A0A1H7G9K5"/>
<dbReference type="EMBL" id="FOAJ01000001">
    <property type="protein sequence ID" value="SEK33492.1"/>
    <property type="molecule type" value="Genomic_DNA"/>
</dbReference>
<keyword evidence="2" id="KW-1185">Reference proteome</keyword>
<name>A0A1H7G9K5_9BURK</name>
<evidence type="ECO:0000313" key="2">
    <source>
        <dbReference type="Proteomes" id="UP000199120"/>
    </source>
</evidence>
<evidence type="ECO:0000313" key="1">
    <source>
        <dbReference type="EMBL" id="SEK33492.1"/>
    </source>
</evidence>
<sequence>MASTDDDELNQLLGKLAAGSDDCWDVYEEVGRIVVAQLNARDWRALRSIADAWMTSAAAQGRLADTPPEAPDHAAAETRANHADALLGAAIVRAVFGDEPPMH</sequence>
<dbReference type="RefSeq" id="WP_090551834.1">
    <property type="nucleotide sequence ID" value="NZ_FNSR01000003.1"/>
</dbReference>